<evidence type="ECO:0000313" key="8">
    <source>
        <dbReference type="EMBL" id="SHH88602.1"/>
    </source>
</evidence>
<dbReference type="RefSeq" id="WP_073017618.1">
    <property type="nucleotide sequence ID" value="NZ_FQXU01000004.1"/>
</dbReference>
<dbReference type="PIRSF" id="PIRSF000699">
    <property type="entry name" value="PTS_IILac_III"/>
    <property type="match status" value="1"/>
</dbReference>
<dbReference type="AlphaFoldDB" id="A0A1M5WMF6"/>
<feature type="active site" description="Tele-phosphohistidine intermediate" evidence="5">
    <location>
        <position position="76"/>
    </location>
</feature>
<evidence type="ECO:0000256" key="5">
    <source>
        <dbReference type="PIRSR" id="PIRSR000699-1"/>
    </source>
</evidence>
<dbReference type="PROSITE" id="PS51095">
    <property type="entry name" value="PTS_EIIA_TYPE_3"/>
    <property type="match status" value="1"/>
</dbReference>
<evidence type="ECO:0000256" key="2">
    <source>
        <dbReference type="ARBA" id="ARBA00022597"/>
    </source>
</evidence>
<keyword evidence="1" id="KW-0813">Transport</keyword>
<accession>A0A1M5WMF6</accession>
<sequence length="101" mass="11351">MEGLEMTCFEIISAVGSARSCYVEAIQAAKKGDFNKATNLMNEGKKLFQDGHKFHKVLIENESSGKKIEAGLLLIHSEDQMMSAEVLEIMAREIIELYRNK</sequence>
<keyword evidence="3" id="KW-0808">Transferase</keyword>
<evidence type="ECO:0000313" key="9">
    <source>
        <dbReference type="Proteomes" id="UP000184241"/>
    </source>
</evidence>
<evidence type="ECO:0000256" key="3">
    <source>
        <dbReference type="ARBA" id="ARBA00022679"/>
    </source>
</evidence>
<keyword evidence="4" id="KW-0598">Phosphotransferase system</keyword>
<organism evidence="8 9">
    <name type="scientific">Clostridium intestinale DSM 6191</name>
    <dbReference type="NCBI Taxonomy" id="1121320"/>
    <lineage>
        <taxon>Bacteria</taxon>
        <taxon>Bacillati</taxon>
        <taxon>Bacillota</taxon>
        <taxon>Clostridia</taxon>
        <taxon>Eubacteriales</taxon>
        <taxon>Clostridiaceae</taxon>
        <taxon>Clostridium</taxon>
    </lineage>
</organism>
<dbReference type="GO" id="GO:0046872">
    <property type="term" value="F:metal ion binding"/>
    <property type="evidence" value="ECO:0007669"/>
    <property type="project" value="UniProtKB-KW"/>
</dbReference>
<dbReference type="GO" id="GO:0009401">
    <property type="term" value="P:phosphoenolpyruvate-dependent sugar phosphotransferase system"/>
    <property type="evidence" value="ECO:0007669"/>
    <property type="project" value="UniProtKB-KW"/>
</dbReference>
<dbReference type="Pfam" id="PF02255">
    <property type="entry name" value="PTS_IIA"/>
    <property type="match status" value="1"/>
</dbReference>
<dbReference type="InterPro" id="IPR036542">
    <property type="entry name" value="PTS_IIA_lac/cel_sf"/>
</dbReference>
<feature type="modified residue" description="Phosphohistidine; by HPr" evidence="7">
    <location>
        <position position="76"/>
    </location>
</feature>
<keyword evidence="2" id="KW-0762">Sugar transport</keyword>
<dbReference type="EMBL" id="FQXU01000004">
    <property type="protein sequence ID" value="SHH88602.1"/>
    <property type="molecule type" value="Genomic_DNA"/>
</dbReference>
<protein>
    <submittedName>
        <fullName evidence="8">PTS system, cellobiose-specific IIA component</fullName>
    </submittedName>
</protein>
<evidence type="ECO:0000256" key="4">
    <source>
        <dbReference type="ARBA" id="ARBA00022683"/>
    </source>
</evidence>
<name>A0A1M5WMF6_9CLOT</name>
<keyword evidence="6" id="KW-0479">Metal-binding</keyword>
<evidence type="ECO:0000256" key="1">
    <source>
        <dbReference type="ARBA" id="ARBA00022448"/>
    </source>
</evidence>
<dbReference type="PANTHER" id="PTHR34382:SF7">
    <property type="entry name" value="PTS SYSTEM N,N'-DIACETYLCHITOBIOSE-SPECIFIC EIIA COMPONENT"/>
    <property type="match status" value="1"/>
</dbReference>
<evidence type="ECO:0000256" key="7">
    <source>
        <dbReference type="PROSITE-ProRule" id="PRU00418"/>
    </source>
</evidence>
<gene>
    <name evidence="8" type="ORF">SAMN02745941_01157</name>
</gene>
<evidence type="ECO:0000256" key="6">
    <source>
        <dbReference type="PIRSR" id="PIRSR000699-2"/>
    </source>
</evidence>
<keyword evidence="6" id="KW-0460">Magnesium</keyword>
<dbReference type="Proteomes" id="UP000184241">
    <property type="component" value="Unassembled WGS sequence"/>
</dbReference>
<reference evidence="8 9" key="1">
    <citation type="submission" date="2016-11" db="EMBL/GenBank/DDBJ databases">
        <authorList>
            <person name="Jaros S."/>
            <person name="Januszkiewicz K."/>
            <person name="Wedrychowicz H."/>
        </authorList>
    </citation>
    <scope>NUCLEOTIDE SEQUENCE [LARGE SCALE GENOMIC DNA]</scope>
    <source>
        <strain evidence="8 9">DSM 6191</strain>
    </source>
</reference>
<proteinExistence type="predicted"/>
<dbReference type="Gene3D" id="1.20.58.80">
    <property type="entry name" value="Phosphotransferase system, lactose/cellobiose-type IIA subunit"/>
    <property type="match status" value="1"/>
</dbReference>
<dbReference type="InterPro" id="IPR003188">
    <property type="entry name" value="PTS_IIA_lac/cel"/>
</dbReference>
<dbReference type="SUPFAM" id="SSF46973">
    <property type="entry name" value="Enzyme IIa from lactose specific PTS, IIa-lac"/>
    <property type="match status" value="1"/>
</dbReference>
<comment type="cofactor">
    <cofactor evidence="6">
        <name>Mg(2+)</name>
        <dbReference type="ChEBI" id="CHEBI:18420"/>
    </cofactor>
    <text evidence="6">Binds 1 Mg(2+) ion per trimer.</text>
</comment>
<dbReference type="PANTHER" id="PTHR34382">
    <property type="entry name" value="PTS SYSTEM N,N'-DIACETYLCHITOBIOSE-SPECIFIC EIIA COMPONENT"/>
    <property type="match status" value="1"/>
</dbReference>
<dbReference type="GO" id="GO:0016740">
    <property type="term" value="F:transferase activity"/>
    <property type="evidence" value="ECO:0007669"/>
    <property type="project" value="UniProtKB-KW"/>
</dbReference>
<feature type="binding site" evidence="6">
    <location>
        <position position="79"/>
    </location>
    <ligand>
        <name>Mg(2+)</name>
        <dbReference type="ChEBI" id="CHEBI:18420"/>
        <note>ligand shared between all trimeric partners</note>
    </ligand>
</feature>